<gene>
    <name evidence="10" type="ORF">DBW96_02815</name>
</gene>
<keyword evidence="4 8" id="KW-0479">Metal-binding</keyword>
<feature type="binding site" description="axial binding residue" evidence="8">
    <location>
        <position position="397"/>
    </location>
    <ligand>
        <name>heme</name>
        <dbReference type="ChEBI" id="CHEBI:30413"/>
    </ligand>
    <ligandPart>
        <name>Fe</name>
        <dbReference type="ChEBI" id="CHEBI:18248"/>
    </ligandPart>
</feature>
<accession>A0A368BWB0</accession>
<dbReference type="Gene3D" id="1.10.630.10">
    <property type="entry name" value="Cytochrome P450"/>
    <property type="match status" value="1"/>
</dbReference>
<keyword evidence="5 9" id="KW-0560">Oxidoreductase</keyword>
<evidence type="ECO:0000256" key="5">
    <source>
        <dbReference type="ARBA" id="ARBA00023002"/>
    </source>
</evidence>
<dbReference type="PANTHER" id="PTHR24286">
    <property type="entry name" value="CYTOCHROME P450 26"/>
    <property type="match status" value="1"/>
</dbReference>
<evidence type="ECO:0000313" key="11">
    <source>
        <dbReference type="Proteomes" id="UP000253307"/>
    </source>
</evidence>
<evidence type="ECO:0000256" key="2">
    <source>
        <dbReference type="ARBA" id="ARBA00010617"/>
    </source>
</evidence>
<proteinExistence type="inferred from homology"/>
<dbReference type="Pfam" id="PF00067">
    <property type="entry name" value="p450"/>
    <property type="match status" value="1"/>
</dbReference>
<keyword evidence="7 9" id="KW-0503">Monooxygenase</keyword>
<comment type="caution">
    <text evidence="10">The sequence shown here is derived from an EMBL/GenBank/DDBJ whole genome shotgun (WGS) entry which is preliminary data.</text>
</comment>
<dbReference type="GO" id="GO:0016125">
    <property type="term" value="P:sterol metabolic process"/>
    <property type="evidence" value="ECO:0007669"/>
    <property type="project" value="TreeGrafter"/>
</dbReference>
<comment type="similarity">
    <text evidence="2 9">Belongs to the cytochrome P450 family.</text>
</comment>
<dbReference type="Proteomes" id="UP000253307">
    <property type="component" value="Unassembled WGS sequence"/>
</dbReference>
<evidence type="ECO:0000313" key="10">
    <source>
        <dbReference type="EMBL" id="RCL41006.1"/>
    </source>
</evidence>
<protein>
    <submittedName>
        <fullName evidence="10">Cytochrome P450</fullName>
    </submittedName>
</protein>
<name>A0A368BWB0_9GAMM</name>
<dbReference type="PRINTS" id="PR00465">
    <property type="entry name" value="EP450IV"/>
</dbReference>
<dbReference type="GO" id="GO:0016705">
    <property type="term" value="F:oxidoreductase activity, acting on paired donors, with incorporation or reduction of molecular oxygen"/>
    <property type="evidence" value="ECO:0007669"/>
    <property type="project" value="InterPro"/>
</dbReference>
<dbReference type="GO" id="GO:0005506">
    <property type="term" value="F:iron ion binding"/>
    <property type="evidence" value="ECO:0007669"/>
    <property type="project" value="InterPro"/>
</dbReference>
<dbReference type="PANTHER" id="PTHR24286:SF24">
    <property type="entry name" value="LANOSTEROL 14-ALPHA DEMETHYLASE"/>
    <property type="match status" value="1"/>
</dbReference>
<dbReference type="PRINTS" id="PR00385">
    <property type="entry name" value="P450"/>
</dbReference>
<reference evidence="10 11" key="1">
    <citation type="journal article" date="2018" name="Microbiome">
        <title>Fine metagenomic profile of the Mediterranean stratified and mixed water columns revealed by assembly and recruitment.</title>
        <authorList>
            <person name="Haro-Moreno J.M."/>
            <person name="Lopez-Perez M."/>
            <person name="De La Torre J.R."/>
            <person name="Picazo A."/>
            <person name="Camacho A."/>
            <person name="Rodriguez-Valera F."/>
        </authorList>
    </citation>
    <scope>NUCLEOTIDE SEQUENCE [LARGE SCALE GENOMIC DNA]</scope>
    <source>
        <strain evidence="10">MED-G82</strain>
    </source>
</reference>
<dbReference type="InterPro" id="IPR036396">
    <property type="entry name" value="Cyt_P450_sf"/>
</dbReference>
<dbReference type="InterPro" id="IPR002403">
    <property type="entry name" value="Cyt_P450_E_grp-IV"/>
</dbReference>
<dbReference type="PROSITE" id="PS00086">
    <property type="entry name" value="CYTOCHROME_P450"/>
    <property type="match status" value="1"/>
</dbReference>
<dbReference type="InterPro" id="IPR001128">
    <property type="entry name" value="Cyt_P450"/>
</dbReference>
<organism evidence="10 11">
    <name type="scientific">SAR86 cluster bacterium</name>
    <dbReference type="NCBI Taxonomy" id="2030880"/>
    <lineage>
        <taxon>Bacteria</taxon>
        <taxon>Pseudomonadati</taxon>
        <taxon>Pseudomonadota</taxon>
        <taxon>Gammaproteobacteria</taxon>
        <taxon>SAR86 cluster</taxon>
    </lineage>
</organism>
<evidence type="ECO:0000256" key="6">
    <source>
        <dbReference type="ARBA" id="ARBA00023004"/>
    </source>
</evidence>
<evidence type="ECO:0000256" key="3">
    <source>
        <dbReference type="ARBA" id="ARBA00022617"/>
    </source>
</evidence>
<dbReference type="SUPFAM" id="SSF48264">
    <property type="entry name" value="Cytochrome P450"/>
    <property type="match status" value="1"/>
</dbReference>
<dbReference type="AlphaFoldDB" id="A0A368BWB0"/>
<dbReference type="GO" id="GO:0020037">
    <property type="term" value="F:heme binding"/>
    <property type="evidence" value="ECO:0007669"/>
    <property type="project" value="InterPro"/>
</dbReference>
<evidence type="ECO:0000256" key="8">
    <source>
        <dbReference type="PIRSR" id="PIRSR602403-1"/>
    </source>
</evidence>
<comment type="cofactor">
    <cofactor evidence="1 8">
        <name>heme</name>
        <dbReference type="ChEBI" id="CHEBI:30413"/>
    </cofactor>
</comment>
<evidence type="ECO:0000256" key="9">
    <source>
        <dbReference type="RuleBase" id="RU000461"/>
    </source>
</evidence>
<dbReference type="GO" id="GO:0004497">
    <property type="term" value="F:monooxygenase activity"/>
    <property type="evidence" value="ECO:0007669"/>
    <property type="project" value="UniProtKB-KW"/>
</dbReference>
<dbReference type="EMBL" id="QOPE01000018">
    <property type="protein sequence ID" value="RCL41006.1"/>
    <property type="molecule type" value="Genomic_DNA"/>
</dbReference>
<dbReference type="InterPro" id="IPR017972">
    <property type="entry name" value="Cyt_P450_CS"/>
</dbReference>
<keyword evidence="6 8" id="KW-0408">Iron</keyword>
<keyword evidence="3 8" id="KW-0349">Heme</keyword>
<sequence length="449" mass="51977">MSDLSTLAPDNRDLSMFPGEYGLPFLGKTIEFVKDTLAMCNKHYDRFGPVSRLDMVKNQRVLMCLGPEFNEATLFDPKGNFSVAGGYASSLGGLYPDGMLTRDDVKHKRTRRASQPAFKNDALKTYVDMLIPIQERRIQDLPINEEFIFYDNIQQTLMDVAARVFIGLDELSPEAKRLGYLFSEINEGLITPLPYNLPFLQYRKSLKAREELRKFFIDNIPKRRGSDGLDMFTRYCNAKDEDGQYLNDIDIDGHIAFLLFAAFDTTTSALTNILYYLGKNPDWQDKVRNEIFDVKNKMPTFDDLAEMKLTEYVFQETLRFYPSVMVLNRRTTRDVNVAGYDIPANTVVMISPPFTHRMEQWWDDPYTFDPMRFSPERAEHKRHGFSYVPFGGGAHKCIGMHFAMMNAKLYLFRLLKNYKINLRSNYNPAFQHVHLPRPIDGLPLTLTRI</sequence>
<evidence type="ECO:0000256" key="1">
    <source>
        <dbReference type="ARBA" id="ARBA00001971"/>
    </source>
</evidence>
<evidence type="ECO:0000256" key="7">
    <source>
        <dbReference type="ARBA" id="ARBA00023033"/>
    </source>
</evidence>
<evidence type="ECO:0000256" key="4">
    <source>
        <dbReference type="ARBA" id="ARBA00022723"/>
    </source>
</evidence>